<dbReference type="EMBL" id="JAHYIQ010000017">
    <property type="protein sequence ID" value="KAK1125007.1"/>
    <property type="molecule type" value="Genomic_DNA"/>
</dbReference>
<evidence type="ECO:0000313" key="2">
    <source>
        <dbReference type="EMBL" id="KAK1125007.1"/>
    </source>
</evidence>
<keyword evidence="1" id="KW-0812">Transmembrane</keyword>
<feature type="transmembrane region" description="Helical" evidence="1">
    <location>
        <begin position="41"/>
        <end position="64"/>
    </location>
</feature>
<keyword evidence="1" id="KW-1133">Transmembrane helix</keyword>
<proteinExistence type="predicted"/>
<name>A0AA40KLP0_9HYME</name>
<organism evidence="2 3">
    <name type="scientific">Melipona bicolor</name>
    <dbReference type="NCBI Taxonomy" id="60889"/>
    <lineage>
        <taxon>Eukaryota</taxon>
        <taxon>Metazoa</taxon>
        <taxon>Ecdysozoa</taxon>
        <taxon>Arthropoda</taxon>
        <taxon>Hexapoda</taxon>
        <taxon>Insecta</taxon>
        <taxon>Pterygota</taxon>
        <taxon>Neoptera</taxon>
        <taxon>Endopterygota</taxon>
        <taxon>Hymenoptera</taxon>
        <taxon>Apocrita</taxon>
        <taxon>Aculeata</taxon>
        <taxon>Apoidea</taxon>
        <taxon>Anthophila</taxon>
        <taxon>Apidae</taxon>
        <taxon>Melipona</taxon>
    </lineage>
</organism>
<evidence type="ECO:0000256" key="1">
    <source>
        <dbReference type="SAM" id="Phobius"/>
    </source>
</evidence>
<evidence type="ECO:0000313" key="3">
    <source>
        <dbReference type="Proteomes" id="UP001177670"/>
    </source>
</evidence>
<reference evidence="2" key="1">
    <citation type="submission" date="2021-10" db="EMBL/GenBank/DDBJ databases">
        <title>Melipona bicolor Genome sequencing and assembly.</title>
        <authorList>
            <person name="Araujo N.S."/>
            <person name="Arias M.C."/>
        </authorList>
    </citation>
    <scope>NUCLEOTIDE SEQUENCE</scope>
    <source>
        <strain evidence="2">USP_2M_L1-L4_2017</strain>
        <tissue evidence="2">Whole body</tissue>
    </source>
</reference>
<gene>
    <name evidence="2" type="ORF">K0M31_006344</name>
</gene>
<dbReference type="Proteomes" id="UP001177670">
    <property type="component" value="Unassembled WGS sequence"/>
</dbReference>
<dbReference type="AlphaFoldDB" id="A0AA40KLP0"/>
<protein>
    <submittedName>
        <fullName evidence="2">Uncharacterized protein</fullName>
    </submittedName>
</protein>
<accession>A0AA40KLP0</accession>
<sequence>MESTVAPNSPVVPPPLHRLPSTLGACCSPPFDPSDPLDESVAGTLLSLSLSLSLSLFSLSFVFLSLPFFPNFFQLCPLPLSLYTPFSVSPPRARRRKLAGARAIFTDGSPFRPPCSTQTLT</sequence>
<comment type="caution">
    <text evidence="2">The sequence shown here is derived from an EMBL/GenBank/DDBJ whole genome shotgun (WGS) entry which is preliminary data.</text>
</comment>
<keyword evidence="1" id="KW-0472">Membrane</keyword>
<keyword evidence="3" id="KW-1185">Reference proteome</keyword>